<dbReference type="PANTHER" id="PTHR40055:SF2">
    <property type="entry name" value="DNA GYRASE INHIBITOR"/>
    <property type="match status" value="1"/>
</dbReference>
<dbReference type="EMBL" id="AQHV01000025">
    <property type="protein sequence ID" value="KKB47747.1"/>
    <property type="molecule type" value="Genomic_DNA"/>
</dbReference>
<dbReference type="InterPro" id="IPR050908">
    <property type="entry name" value="SmbC-like"/>
</dbReference>
<evidence type="ECO:0000259" key="4">
    <source>
        <dbReference type="PROSITE" id="PS01124"/>
    </source>
</evidence>
<dbReference type="PROSITE" id="PS00041">
    <property type="entry name" value="HTH_ARAC_FAMILY_1"/>
    <property type="match status" value="1"/>
</dbReference>
<dbReference type="PROSITE" id="PS01124">
    <property type="entry name" value="HTH_ARAC_FAMILY_2"/>
    <property type="match status" value="1"/>
</dbReference>
<dbReference type="Pfam" id="PF06445">
    <property type="entry name" value="GyrI-like"/>
    <property type="match status" value="1"/>
</dbReference>
<organism evidence="5 6">
    <name type="scientific">Parabacteroides goldsteinii DSM 19448 = WAL 12034</name>
    <dbReference type="NCBI Taxonomy" id="927665"/>
    <lineage>
        <taxon>Bacteria</taxon>
        <taxon>Pseudomonadati</taxon>
        <taxon>Bacteroidota</taxon>
        <taxon>Bacteroidia</taxon>
        <taxon>Bacteroidales</taxon>
        <taxon>Tannerellaceae</taxon>
        <taxon>Parabacteroides</taxon>
    </lineage>
</organism>
<dbReference type="Pfam" id="PF12833">
    <property type="entry name" value="HTH_18"/>
    <property type="match status" value="1"/>
</dbReference>
<evidence type="ECO:0000313" key="6">
    <source>
        <dbReference type="Proteomes" id="UP000033047"/>
    </source>
</evidence>
<keyword evidence="1" id="KW-0805">Transcription regulation</keyword>
<dbReference type="SUPFAM" id="SSF46689">
    <property type="entry name" value="Homeodomain-like"/>
    <property type="match status" value="2"/>
</dbReference>
<dbReference type="GO" id="GO:0043565">
    <property type="term" value="F:sequence-specific DNA binding"/>
    <property type="evidence" value="ECO:0007669"/>
    <property type="project" value="InterPro"/>
</dbReference>
<evidence type="ECO:0000313" key="5">
    <source>
        <dbReference type="EMBL" id="KKB47747.1"/>
    </source>
</evidence>
<dbReference type="Gene3D" id="1.10.10.60">
    <property type="entry name" value="Homeodomain-like"/>
    <property type="match status" value="2"/>
</dbReference>
<dbReference type="AlphaFoldDB" id="A0A0F5IRI8"/>
<protein>
    <recommendedName>
        <fullName evidence="4">HTH araC/xylS-type domain-containing protein</fullName>
    </recommendedName>
</protein>
<dbReference type="InterPro" id="IPR011256">
    <property type="entry name" value="Reg_factor_effector_dom_sf"/>
</dbReference>
<dbReference type="InterPro" id="IPR020449">
    <property type="entry name" value="Tscrpt_reg_AraC-type_HTH"/>
</dbReference>
<gene>
    <name evidence="5" type="ORF">HMPREF1535_04604</name>
</gene>
<dbReference type="PANTHER" id="PTHR40055">
    <property type="entry name" value="TRANSCRIPTIONAL REGULATOR YGIV-RELATED"/>
    <property type="match status" value="1"/>
</dbReference>
<dbReference type="GO" id="GO:0003700">
    <property type="term" value="F:DNA-binding transcription factor activity"/>
    <property type="evidence" value="ECO:0007669"/>
    <property type="project" value="InterPro"/>
</dbReference>
<keyword evidence="2" id="KW-0238">DNA-binding</keyword>
<sequence length="334" mass="38606">MVFIFIRRAYKSQFLCKFVPHSNIHINVANTTLQDHTKQINRVIDYINSNLNRQISIDELSSLVDISTYHFHRIFTASMGEPVGKYILRRKLERAANVLLSDPAAIKDVAYDWGFSSASSFCRSFKRHFGISAEEYRRKNGYPDSKKCQFKSINEQHTSLYSRYFCRDKTIKVNGMDMNCTFEIKQMPERAIIYCRHQGALDQMQEAFANLMKWALPRGFVSQPDMRLLSVYHDDPRVTPVDKLTADAAMFVPEEMKPEGIIGSYKLSGGLYAVGRFELSMSEFPAAWMAMFDLLEENGCKCGYGHHYEIYQNNHDEHPEKKFIVDICIPVEPV</sequence>
<dbReference type="SMART" id="SM00871">
    <property type="entry name" value="AraC_E_bind"/>
    <property type="match status" value="1"/>
</dbReference>
<dbReference type="InterPro" id="IPR010499">
    <property type="entry name" value="AraC_E-bd"/>
</dbReference>
<dbReference type="SUPFAM" id="SSF55136">
    <property type="entry name" value="Probable bacterial effector-binding domain"/>
    <property type="match status" value="1"/>
</dbReference>
<dbReference type="PRINTS" id="PR00032">
    <property type="entry name" value="HTHARAC"/>
</dbReference>
<proteinExistence type="predicted"/>
<evidence type="ECO:0000256" key="3">
    <source>
        <dbReference type="ARBA" id="ARBA00023163"/>
    </source>
</evidence>
<dbReference type="HOGENOM" id="CLU_000445_81_1_10"/>
<comment type="caution">
    <text evidence="5">The sequence shown here is derived from an EMBL/GenBank/DDBJ whole genome shotgun (WGS) entry which is preliminary data.</text>
</comment>
<dbReference type="SMART" id="SM00342">
    <property type="entry name" value="HTH_ARAC"/>
    <property type="match status" value="1"/>
</dbReference>
<reference evidence="5 6" key="1">
    <citation type="submission" date="2013-04" db="EMBL/GenBank/DDBJ databases">
        <title>The Genome Sequence of Parabacteroides goldsteinii DSM 19448.</title>
        <authorList>
            <consortium name="The Broad Institute Genomics Platform"/>
            <person name="Earl A."/>
            <person name="Ward D."/>
            <person name="Feldgarden M."/>
            <person name="Gevers D."/>
            <person name="Martens E."/>
            <person name="Sakamoto M."/>
            <person name="Benno Y."/>
            <person name="Song Y."/>
            <person name="Liu C."/>
            <person name="Lee J."/>
            <person name="Bolanos M."/>
            <person name="Vaisanen M.L."/>
            <person name="Finegold S.M."/>
            <person name="Walker B."/>
            <person name="Young S."/>
            <person name="Zeng Q."/>
            <person name="Gargeya S."/>
            <person name="Fitzgerald M."/>
            <person name="Haas B."/>
            <person name="Abouelleil A."/>
            <person name="Allen A.W."/>
            <person name="Alvarado L."/>
            <person name="Arachchi H.M."/>
            <person name="Berlin A.M."/>
            <person name="Chapman S.B."/>
            <person name="Gainer-Dewar J."/>
            <person name="Goldberg J."/>
            <person name="Griggs A."/>
            <person name="Gujja S."/>
            <person name="Hansen M."/>
            <person name="Howarth C."/>
            <person name="Imamovic A."/>
            <person name="Ireland A."/>
            <person name="Larimer J."/>
            <person name="McCowan C."/>
            <person name="Murphy C."/>
            <person name="Pearson M."/>
            <person name="Poon T.W."/>
            <person name="Priest M."/>
            <person name="Roberts A."/>
            <person name="Saif S."/>
            <person name="Shea T."/>
            <person name="Sisk P."/>
            <person name="Sykes S."/>
            <person name="Wortman J."/>
            <person name="Nusbaum C."/>
            <person name="Birren B."/>
        </authorList>
    </citation>
    <scope>NUCLEOTIDE SEQUENCE [LARGE SCALE GENOMIC DNA]</scope>
    <source>
        <strain evidence="5 6">DSM 19448</strain>
    </source>
</reference>
<feature type="domain" description="HTH araC/xylS-type" evidence="4">
    <location>
        <begin position="41"/>
        <end position="139"/>
    </location>
</feature>
<name>A0A0F5IRI8_9BACT</name>
<dbReference type="PATRIC" id="fig|927665.4.peg.4724"/>
<evidence type="ECO:0000256" key="2">
    <source>
        <dbReference type="ARBA" id="ARBA00023125"/>
    </source>
</evidence>
<dbReference type="STRING" id="927665.HMPREF1535_04604"/>
<accession>A0A0F5IRI8</accession>
<dbReference type="InterPro" id="IPR029442">
    <property type="entry name" value="GyrI-like"/>
</dbReference>
<dbReference type="InterPro" id="IPR018062">
    <property type="entry name" value="HTH_AraC-typ_CS"/>
</dbReference>
<keyword evidence="3" id="KW-0804">Transcription</keyword>
<dbReference type="Proteomes" id="UP000033047">
    <property type="component" value="Unassembled WGS sequence"/>
</dbReference>
<dbReference type="InterPro" id="IPR018060">
    <property type="entry name" value="HTH_AraC"/>
</dbReference>
<evidence type="ECO:0000256" key="1">
    <source>
        <dbReference type="ARBA" id="ARBA00023015"/>
    </source>
</evidence>
<dbReference type="Gene3D" id="3.20.80.10">
    <property type="entry name" value="Regulatory factor, effector binding domain"/>
    <property type="match status" value="1"/>
</dbReference>
<dbReference type="InterPro" id="IPR009057">
    <property type="entry name" value="Homeodomain-like_sf"/>
</dbReference>